<keyword evidence="3" id="KW-0378">Hydrolase</keyword>
<reference evidence="3 4" key="1">
    <citation type="submission" date="2018-10" db="EMBL/GenBank/DDBJ databases">
        <title>Sinomicrobium pectinilyticum sp. nov., a pectinase-producing bacterium isolated from alkaline and saline soil, and emended description of the genus Sinomicrobium.</title>
        <authorList>
            <person name="Cheng B."/>
            <person name="Li C."/>
            <person name="Lai Q."/>
            <person name="Du M."/>
            <person name="Shao Z."/>
            <person name="Xu P."/>
            <person name="Yang C."/>
        </authorList>
    </citation>
    <scope>NUCLEOTIDE SEQUENCE [LARGE SCALE GENOMIC DNA]</scope>
    <source>
        <strain evidence="3 4">5DNS001</strain>
    </source>
</reference>
<accession>A0A3N0D2W6</accession>
<feature type="transmembrane region" description="Helical" evidence="1">
    <location>
        <begin position="34"/>
        <end position="50"/>
    </location>
</feature>
<dbReference type="GO" id="GO:0004519">
    <property type="term" value="F:endonuclease activity"/>
    <property type="evidence" value="ECO:0007669"/>
    <property type="project" value="UniProtKB-KW"/>
</dbReference>
<keyword evidence="4" id="KW-1185">Reference proteome</keyword>
<name>A0A3N0D2W6_SINP1</name>
<dbReference type="AlphaFoldDB" id="A0A3N0D2W6"/>
<dbReference type="Proteomes" id="UP000267469">
    <property type="component" value="Unassembled WGS sequence"/>
</dbReference>
<dbReference type="Pfam" id="PF03372">
    <property type="entry name" value="Exo_endo_phos"/>
    <property type="match status" value="1"/>
</dbReference>
<dbReference type="EMBL" id="RJTM01000179">
    <property type="protein sequence ID" value="RNL69995.1"/>
    <property type="molecule type" value="Genomic_DNA"/>
</dbReference>
<keyword evidence="1" id="KW-0812">Transmembrane</keyword>
<keyword evidence="1" id="KW-1133">Transmembrane helix</keyword>
<sequence length="363" mass="42192">MAVIVLSSAFIIFTLAPLLKWDNWWIRIFDFPRLQLWLLGMAALFLCLCFCRYTTPFPFVFTGVLILAIVYQTIKILPYTPFFKKEVIRYKGKKDDDNRVSLLVSNVLTSNRSSDKLIRLIYRKKPNMVLTLETDSWWETQLDVLEKDYPYSVKIPLDNLYGMHLYSNLELEDAKTMYLIKDDIPSIESYVRLPSGKRVKIYCLHPMPPSPTESDTSTDRDGELLFVGKKVKKADETTLVFGDLNDVAWSYTTILFRKISGLLDPRIGRGMFSTFHAGYFFLRWPLDHVFHSGDFMLNEIRRLPGVGSDHFPIYADFQFRSLAEKVQEEPQADSEDKELAREKIIKAAPIVRTEEIQYKTTDT</sequence>
<evidence type="ECO:0000313" key="3">
    <source>
        <dbReference type="EMBL" id="RNL69995.1"/>
    </source>
</evidence>
<proteinExistence type="predicted"/>
<dbReference type="InterPro" id="IPR005135">
    <property type="entry name" value="Endo/exonuclease/phosphatase"/>
</dbReference>
<dbReference type="SUPFAM" id="SSF56219">
    <property type="entry name" value="DNase I-like"/>
    <property type="match status" value="1"/>
</dbReference>
<comment type="caution">
    <text evidence="3">The sequence shown here is derived from an EMBL/GenBank/DDBJ whole genome shotgun (WGS) entry which is preliminary data.</text>
</comment>
<gene>
    <name evidence="3" type="ORF">ED312_22170</name>
</gene>
<dbReference type="InterPro" id="IPR036691">
    <property type="entry name" value="Endo/exonu/phosph_ase_sf"/>
</dbReference>
<keyword evidence="3" id="KW-0540">Nuclease</keyword>
<evidence type="ECO:0000259" key="2">
    <source>
        <dbReference type="Pfam" id="PF03372"/>
    </source>
</evidence>
<feature type="transmembrane region" description="Helical" evidence="1">
    <location>
        <begin position="57"/>
        <end position="74"/>
    </location>
</feature>
<protein>
    <submittedName>
        <fullName evidence="3">Endonuclease</fullName>
    </submittedName>
</protein>
<evidence type="ECO:0000313" key="4">
    <source>
        <dbReference type="Proteomes" id="UP000267469"/>
    </source>
</evidence>
<organism evidence="3 4">
    <name type="scientific">Sinomicrobium pectinilyticum</name>
    <dbReference type="NCBI Taxonomy" id="1084421"/>
    <lineage>
        <taxon>Bacteria</taxon>
        <taxon>Pseudomonadati</taxon>
        <taxon>Bacteroidota</taxon>
        <taxon>Flavobacteriia</taxon>
        <taxon>Flavobacteriales</taxon>
        <taxon>Flavobacteriaceae</taxon>
        <taxon>Sinomicrobium</taxon>
    </lineage>
</organism>
<keyword evidence="3" id="KW-0255">Endonuclease</keyword>
<keyword evidence="1" id="KW-0472">Membrane</keyword>
<dbReference type="OrthoDB" id="9796594at2"/>
<feature type="domain" description="Endonuclease/exonuclease/phosphatase" evidence="2">
    <location>
        <begin position="106"/>
        <end position="310"/>
    </location>
</feature>
<evidence type="ECO:0000256" key="1">
    <source>
        <dbReference type="SAM" id="Phobius"/>
    </source>
</evidence>
<dbReference type="Gene3D" id="3.60.10.10">
    <property type="entry name" value="Endonuclease/exonuclease/phosphatase"/>
    <property type="match status" value="1"/>
</dbReference>